<dbReference type="PANTHER" id="PTHR34296">
    <property type="entry name" value="TRANSCRIPTIONAL ACTIVATOR PROTEIN MED"/>
    <property type="match status" value="1"/>
</dbReference>
<dbReference type="AlphaFoldDB" id="A0A6J6E1S7"/>
<protein>
    <submittedName>
        <fullName evidence="8">Unannotated protein</fullName>
    </submittedName>
</protein>
<feature type="domain" description="ABC transporter substrate-binding protein PnrA-like" evidence="7">
    <location>
        <begin position="42"/>
        <end position="301"/>
    </location>
</feature>
<comment type="subcellular location">
    <subcellularLocation>
        <location evidence="1">Cell membrane</location>
        <topology evidence="1">Lipid-anchor</topology>
    </subcellularLocation>
</comment>
<dbReference type="SUPFAM" id="SSF53822">
    <property type="entry name" value="Periplasmic binding protein-like I"/>
    <property type="match status" value="1"/>
</dbReference>
<dbReference type="InterPro" id="IPR050957">
    <property type="entry name" value="BMP_lipoprotein"/>
</dbReference>
<evidence type="ECO:0000256" key="1">
    <source>
        <dbReference type="ARBA" id="ARBA00004193"/>
    </source>
</evidence>
<keyword evidence="6" id="KW-0449">Lipoprotein</keyword>
<accession>A0A6J6E1S7</accession>
<evidence type="ECO:0000256" key="6">
    <source>
        <dbReference type="ARBA" id="ARBA00023288"/>
    </source>
</evidence>
<gene>
    <name evidence="8" type="ORF">UFOPK1650_00619</name>
</gene>
<name>A0A6J6E1S7_9ZZZZ</name>
<comment type="similarity">
    <text evidence="2">Belongs to the BMP lipoprotein family.</text>
</comment>
<evidence type="ECO:0000313" key="8">
    <source>
        <dbReference type="EMBL" id="CAB4569324.1"/>
    </source>
</evidence>
<dbReference type="Gene3D" id="3.40.50.2300">
    <property type="match status" value="2"/>
</dbReference>
<evidence type="ECO:0000256" key="4">
    <source>
        <dbReference type="ARBA" id="ARBA00022729"/>
    </source>
</evidence>
<reference evidence="8" key="1">
    <citation type="submission" date="2020-05" db="EMBL/GenBank/DDBJ databases">
        <authorList>
            <person name="Chiriac C."/>
            <person name="Salcher M."/>
            <person name="Ghai R."/>
            <person name="Kavagutti S V."/>
        </authorList>
    </citation>
    <scope>NUCLEOTIDE SEQUENCE</scope>
</reference>
<sequence length="343" mass="35895">MIKRITAVMAAVALATVGFAAPSKAATEADCGKGTVLCIGLVTDTGKVDDKSFNQSAWSGAQKGAKAVGGFAKYIETTDPKDYASNIKQFTDKKYDIVIGVGFLMAEAITTAAKAYPNVKFIGVDQFQGTAVSNLAGLVFPEDKAGFLAGYLAGHLTKTGKTGAVLGTDTVPPVRYFGEGYRNGVAYAAKELKKKYPATRLIYHAPDNAFNDPAWGAATAQQLLSQGFDVIFGAGGNTGNGALLRIAKKKGVFCIGVDSDQWNTLPEARPCLVTSAMKLIDKGVESIIKSAKAGTFKGGNVFGDVGLAPYHGLRSKVPADVRKKVRAITPKVLNGTVKTGVTL</sequence>
<evidence type="ECO:0000256" key="2">
    <source>
        <dbReference type="ARBA" id="ARBA00008610"/>
    </source>
</evidence>
<evidence type="ECO:0000256" key="5">
    <source>
        <dbReference type="ARBA" id="ARBA00023136"/>
    </source>
</evidence>
<keyword evidence="3" id="KW-1003">Cell membrane</keyword>
<dbReference type="Pfam" id="PF02608">
    <property type="entry name" value="Bmp"/>
    <property type="match status" value="1"/>
</dbReference>
<evidence type="ECO:0000259" key="7">
    <source>
        <dbReference type="Pfam" id="PF02608"/>
    </source>
</evidence>
<keyword evidence="5" id="KW-0472">Membrane</keyword>
<dbReference type="InterPro" id="IPR028082">
    <property type="entry name" value="Peripla_BP_I"/>
</dbReference>
<evidence type="ECO:0000256" key="3">
    <source>
        <dbReference type="ARBA" id="ARBA00022475"/>
    </source>
</evidence>
<dbReference type="CDD" id="cd06354">
    <property type="entry name" value="PBP1_PrnA-like"/>
    <property type="match status" value="1"/>
</dbReference>
<dbReference type="EMBL" id="CAEZTJ010000078">
    <property type="protein sequence ID" value="CAB4569324.1"/>
    <property type="molecule type" value="Genomic_DNA"/>
</dbReference>
<dbReference type="InterPro" id="IPR003760">
    <property type="entry name" value="PnrA-like"/>
</dbReference>
<keyword evidence="4" id="KW-0732">Signal</keyword>
<organism evidence="8">
    <name type="scientific">freshwater metagenome</name>
    <dbReference type="NCBI Taxonomy" id="449393"/>
    <lineage>
        <taxon>unclassified sequences</taxon>
        <taxon>metagenomes</taxon>
        <taxon>ecological metagenomes</taxon>
    </lineage>
</organism>
<dbReference type="GO" id="GO:0005886">
    <property type="term" value="C:plasma membrane"/>
    <property type="evidence" value="ECO:0007669"/>
    <property type="project" value="UniProtKB-SubCell"/>
</dbReference>
<proteinExistence type="inferred from homology"/>
<dbReference type="PANTHER" id="PTHR34296:SF2">
    <property type="entry name" value="ABC TRANSPORTER GUANOSINE-BINDING PROTEIN NUPN"/>
    <property type="match status" value="1"/>
</dbReference>